<sequence length="151" mass="16373">MVIANNKGLTLIELMIVVIVIAIMASIAYPSYQDSVRKTRRVEMQSTMQDIAVAIQRYKIANFTVVGATASDLGISESYPTQGTAFYNVSLMPIDSTSQKLTSNNWILTATPKTGGMQVLDGSLVINSLGQKCWIKGSTCTPSETTNWDGN</sequence>
<dbReference type="Pfam" id="PF07963">
    <property type="entry name" value="N_methyl"/>
    <property type="match status" value="1"/>
</dbReference>
<dbReference type="InterPro" id="IPR045584">
    <property type="entry name" value="Pilin-like"/>
</dbReference>
<name>A0A2U3N174_9GAMM</name>
<dbReference type="PANTHER" id="PTHR30093">
    <property type="entry name" value="GENERAL SECRETION PATHWAY PROTEIN G"/>
    <property type="match status" value="1"/>
</dbReference>
<gene>
    <name evidence="3" type="ORF">KPC_2543</name>
</gene>
<reference evidence="4" key="1">
    <citation type="submission" date="2018-03" db="EMBL/GenBank/DDBJ databases">
        <authorList>
            <person name="Blom J."/>
        </authorList>
    </citation>
    <scope>NUCLEOTIDE SEQUENCE [LARGE SCALE GENOMIC DNA]</scope>
    <source>
        <strain evidence="4">KPC-SM-21</strain>
    </source>
</reference>
<dbReference type="GO" id="GO:0015627">
    <property type="term" value="C:type II protein secretion system complex"/>
    <property type="evidence" value="ECO:0007669"/>
    <property type="project" value="InterPro"/>
</dbReference>
<keyword evidence="2" id="KW-0812">Transmembrane</keyword>
<evidence type="ECO:0000256" key="1">
    <source>
        <dbReference type="ARBA" id="ARBA00022481"/>
    </source>
</evidence>
<dbReference type="EMBL" id="OOGT01000129">
    <property type="protein sequence ID" value="SPL71365.1"/>
    <property type="molecule type" value="Genomic_DNA"/>
</dbReference>
<feature type="transmembrane region" description="Helical" evidence="2">
    <location>
        <begin position="12"/>
        <end position="32"/>
    </location>
</feature>
<keyword evidence="4" id="KW-1185">Reference proteome</keyword>
<keyword evidence="1" id="KW-0488">Methylation</keyword>
<evidence type="ECO:0000313" key="3">
    <source>
        <dbReference type="EMBL" id="SPL71365.1"/>
    </source>
</evidence>
<dbReference type="InterPro" id="IPR012902">
    <property type="entry name" value="N_methyl_site"/>
</dbReference>
<evidence type="ECO:0000313" key="4">
    <source>
        <dbReference type="Proteomes" id="UP000245974"/>
    </source>
</evidence>
<dbReference type="Gene3D" id="3.30.700.10">
    <property type="entry name" value="Glycoprotein, Type 4 Pilin"/>
    <property type="match status" value="1"/>
</dbReference>
<dbReference type="InterPro" id="IPR031982">
    <property type="entry name" value="PilE-like"/>
</dbReference>
<dbReference type="PANTHER" id="PTHR30093:SF47">
    <property type="entry name" value="TYPE IV PILUS NON-CORE MINOR PILIN PILE"/>
    <property type="match status" value="1"/>
</dbReference>
<organism evidence="3 4">
    <name type="scientific">Acinetobacter stercoris</name>
    <dbReference type="NCBI Taxonomy" id="2126983"/>
    <lineage>
        <taxon>Bacteria</taxon>
        <taxon>Pseudomonadati</taxon>
        <taxon>Pseudomonadota</taxon>
        <taxon>Gammaproteobacteria</taxon>
        <taxon>Moraxellales</taxon>
        <taxon>Moraxellaceae</taxon>
        <taxon>Acinetobacter</taxon>
    </lineage>
</organism>
<dbReference type="AlphaFoldDB" id="A0A2U3N174"/>
<dbReference type="GO" id="GO:0043683">
    <property type="term" value="P:type IV pilus assembly"/>
    <property type="evidence" value="ECO:0007669"/>
    <property type="project" value="InterPro"/>
</dbReference>
<dbReference type="Proteomes" id="UP000245974">
    <property type="component" value="Unassembled WGS sequence"/>
</dbReference>
<dbReference type="PROSITE" id="PS00409">
    <property type="entry name" value="PROKAR_NTER_METHYL"/>
    <property type="match status" value="1"/>
</dbReference>
<protein>
    <submittedName>
        <fullName evidence="3">Putative major pilin subunit</fullName>
    </submittedName>
</protein>
<dbReference type="GO" id="GO:0015628">
    <property type="term" value="P:protein secretion by the type II secretion system"/>
    <property type="evidence" value="ECO:0007669"/>
    <property type="project" value="InterPro"/>
</dbReference>
<dbReference type="InParanoid" id="A0A2U3N174"/>
<accession>A0A2U3N174</accession>
<proteinExistence type="predicted"/>
<dbReference type="NCBIfam" id="TIGR02532">
    <property type="entry name" value="IV_pilin_GFxxxE"/>
    <property type="match status" value="1"/>
</dbReference>
<dbReference type="PRINTS" id="PR00813">
    <property type="entry name" value="BCTERIALGSPG"/>
</dbReference>
<dbReference type="InterPro" id="IPR000983">
    <property type="entry name" value="Bac_GSPG_pilin"/>
</dbReference>
<keyword evidence="2" id="KW-1133">Transmembrane helix</keyword>
<dbReference type="Pfam" id="PF16732">
    <property type="entry name" value="ComP_DUS"/>
    <property type="match status" value="1"/>
</dbReference>
<evidence type="ECO:0000256" key="2">
    <source>
        <dbReference type="SAM" id="Phobius"/>
    </source>
</evidence>
<dbReference type="SUPFAM" id="SSF54523">
    <property type="entry name" value="Pili subunits"/>
    <property type="match status" value="1"/>
</dbReference>
<keyword evidence="2" id="KW-0472">Membrane</keyword>
<dbReference type="RefSeq" id="WP_171334492.1">
    <property type="nucleotide sequence ID" value="NZ_OOGT01000129.1"/>
</dbReference>